<name>A0A1E1JY94_9HELO</name>
<gene>
    <name evidence="1" type="ORF">RAG0_01633</name>
</gene>
<dbReference type="Proteomes" id="UP000178912">
    <property type="component" value="Unassembled WGS sequence"/>
</dbReference>
<organism evidence="1 2">
    <name type="scientific">Rhynchosporium agropyri</name>
    <dbReference type="NCBI Taxonomy" id="914238"/>
    <lineage>
        <taxon>Eukaryota</taxon>
        <taxon>Fungi</taxon>
        <taxon>Dikarya</taxon>
        <taxon>Ascomycota</taxon>
        <taxon>Pezizomycotina</taxon>
        <taxon>Leotiomycetes</taxon>
        <taxon>Helotiales</taxon>
        <taxon>Ploettnerulaceae</taxon>
        <taxon>Rhynchosporium</taxon>
    </lineage>
</organism>
<dbReference type="AlphaFoldDB" id="A0A1E1JY94"/>
<proteinExistence type="predicted"/>
<sequence>MGLRVRPRLPYKRGSVQGIKSSYCTKTQNIRSRVKSDGHENALPGSFPTKSLRSDSYFFSHNDDFPNPSSWPWTELNPDVETPDVNRGRLLTWEDHEFVIFERESSHA</sequence>
<protein>
    <submittedName>
        <fullName evidence="1">Uncharacterized protein</fullName>
    </submittedName>
</protein>
<keyword evidence="2" id="KW-1185">Reference proteome</keyword>
<evidence type="ECO:0000313" key="2">
    <source>
        <dbReference type="Proteomes" id="UP000178912"/>
    </source>
</evidence>
<dbReference type="EMBL" id="FJUX01000005">
    <property type="protein sequence ID" value="CZS90610.1"/>
    <property type="molecule type" value="Genomic_DNA"/>
</dbReference>
<reference evidence="2" key="1">
    <citation type="submission" date="2016-03" db="EMBL/GenBank/DDBJ databases">
        <authorList>
            <person name="Guldener U."/>
        </authorList>
    </citation>
    <scope>NUCLEOTIDE SEQUENCE [LARGE SCALE GENOMIC DNA]</scope>
    <source>
        <strain evidence="2">04CH-RAC-A.6.1</strain>
    </source>
</reference>
<evidence type="ECO:0000313" key="1">
    <source>
        <dbReference type="EMBL" id="CZS90610.1"/>
    </source>
</evidence>
<accession>A0A1E1JY94</accession>